<dbReference type="AlphaFoldDB" id="A0A9W6YZX4"/>
<reference evidence="3" key="1">
    <citation type="submission" date="2023-04" db="EMBL/GenBank/DDBJ databases">
        <title>Ambrosiozyma monospora NBRC 1965.</title>
        <authorList>
            <person name="Ichikawa N."/>
            <person name="Sato H."/>
            <person name="Tonouchi N."/>
        </authorList>
    </citation>
    <scope>NUCLEOTIDE SEQUENCE</scope>
    <source>
        <strain evidence="3">NBRC 1965</strain>
    </source>
</reference>
<keyword evidence="4" id="KW-1185">Reference proteome</keyword>
<dbReference type="Proteomes" id="UP001165063">
    <property type="component" value="Unassembled WGS sequence"/>
</dbReference>
<comment type="caution">
    <text evidence="3">The sequence shown here is derived from an EMBL/GenBank/DDBJ whole genome shotgun (WGS) entry which is preliminary data.</text>
</comment>
<comment type="similarity">
    <text evidence="1">Belongs to the LTO1 family.</text>
</comment>
<evidence type="ECO:0000313" key="3">
    <source>
        <dbReference type="EMBL" id="GMG39896.1"/>
    </source>
</evidence>
<accession>A0A9W6YZX4</accession>
<dbReference type="InterPro" id="IPR052436">
    <property type="entry name" value="LTO1_adapter"/>
</dbReference>
<feature type="domain" description="Essential protein Yae1 N-terminal" evidence="2">
    <location>
        <begin position="45"/>
        <end position="80"/>
    </location>
</feature>
<dbReference type="InterPro" id="IPR019191">
    <property type="entry name" value="Essential_protein_Yae1_N"/>
</dbReference>
<evidence type="ECO:0000259" key="2">
    <source>
        <dbReference type="Pfam" id="PF09811"/>
    </source>
</evidence>
<name>A0A9W6YZX4_AMBMO</name>
<dbReference type="EMBL" id="BSXU01003277">
    <property type="protein sequence ID" value="GMG39896.1"/>
    <property type="molecule type" value="Genomic_DNA"/>
</dbReference>
<dbReference type="Pfam" id="PF09811">
    <property type="entry name" value="Yae1_N"/>
    <property type="match status" value="1"/>
</dbReference>
<protein>
    <submittedName>
        <fullName evidence="3">Unnamed protein product</fullName>
    </submittedName>
</protein>
<dbReference type="PANTHER" id="PTHR28532">
    <property type="entry name" value="GEO13458P1"/>
    <property type="match status" value="1"/>
</dbReference>
<gene>
    <name evidence="3" type="ORF">Amon01_000571700</name>
</gene>
<evidence type="ECO:0000313" key="4">
    <source>
        <dbReference type="Proteomes" id="UP001165063"/>
    </source>
</evidence>
<dbReference type="PANTHER" id="PTHR28532:SF1">
    <property type="entry name" value="ORAL CANCER OVEREXPRESSED 1"/>
    <property type="match status" value="1"/>
</dbReference>
<proteinExistence type="inferred from homology"/>
<sequence length="230" mass="25742">MPIDTKSTTPTLKIPHDHNINDPEDDDLFDLNKLINLEDQYYEEGYKEGQLEGIRKQFQEGKELGIQTGFQRFIIIGQLRMLVKLSQKQVTQWLSEGKTHTAVGKRDLKKLQLQFERIGELIETLFDCCSCESVALEKGETKKKEDETGCCLKNENGECSCGVGGQLKVSNSDEEVEKYEKIVKMVRGKVRSLCGFVGLGELYRSVEKDGAAVGLAVPVASLTGADTDMW</sequence>
<dbReference type="OrthoDB" id="48036at2759"/>
<evidence type="ECO:0000256" key="1">
    <source>
        <dbReference type="ARBA" id="ARBA00038090"/>
    </source>
</evidence>
<organism evidence="3 4">
    <name type="scientific">Ambrosiozyma monospora</name>
    <name type="common">Yeast</name>
    <name type="synonym">Endomycopsis monosporus</name>
    <dbReference type="NCBI Taxonomy" id="43982"/>
    <lineage>
        <taxon>Eukaryota</taxon>
        <taxon>Fungi</taxon>
        <taxon>Dikarya</taxon>
        <taxon>Ascomycota</taxon>
        <taxon>Saccharomycotina</taxon>
        <taxon>Pichiomycetes</taxon>
        <taxon>Pichiales</taxon>
        <taxon>Pichiaceae</taxon>
        <taxon>Ambrosiozyma</taxon>
    </lineage>
</organism>